<evidence type="ECO:0008006" key="4">
    <source>
        <dbReference type="Google" id="ProtNLM"/>
    </source>
</evidence>
<evidence type="ECO:0000256" key="1">
    <source>
        <dbReference type="SAM" id="Phobius"/>
    </source>
</evidence>
<keyword evidence="1" id="KW-0472">Membrane</keyword>
<dbReference type="Gene3D" id="3.40.50.410">
    <property type="entry name" value="von Willebrand factor, type A domain"/>
    <property type="match status" value="1"/>
</dbReference>
<dbReference type="RefSeq" id="WP_261896855.1">
    <property type="nucleotide sequence ID" value="NZ_AP024896.1"/>
</dbReference>
<keyword evidence="1" id="KW-0812">Transmembrane</keyword>
<sequence length="449" mass="50480">MINRNRRVQSGHAALLFALMIPLLFGVFILGTDGARALQSKARIEEASEAAALAIAGQSESSQESRDALASRYIRYYFPHSDIIRMETQNIPCSQNQDCEKITSATEQYFEYTVSTNIEQKNWFSKDTISTSMGNGLNVGGSAKARKYQSQAVDVILVADFSGSMQDRLPGENKNKEQQLIEVMKEVADTLNDYNQHSNLKSELAFTGFNFFTKKYTFDSNDLKYYNYLICKKAHQNQVRQQGWCFDSYENGRNIDVNATVSQIFDYGAYDYWTEKQIIENNSWGQDIVSARFREIPLTDDFSKFKSEISHFYAKGGTASYTGLISGARLAYDGDNQRKLIILLSDGQDSNYSKADDNISSSLIYKGKLCSVIISKLNEKLVYNDSTQSNEHVVSKMFAIGFGYAASDYPVMQQCVGQGNVYDAKNSEAIKDKILELIAEEMGRLSPSD</sequence>
<dbReference type="EMBL" id="CP138204">
    <property type="protein sequence ID" value="WPC76444.1"/>
    <property type="molecule type" value="Genomic_DNA"/>
</dbReference>
<keyword evidence="1" id="KW-1133">Transmembrane helix</keyword>
<reference evidence="2 3" key="1">
    <citation type="submission" date="2023-11" db="EMBL/GenBank/DDBJ databases">
        <title>Plant-associative lifestyle of Vibrio porteresiae and its evolutionary dynamics.</title>
        <authorList>
            <person name="Rameshkumar N."/>
            <person name="Kirti K."/>
        </authorList>
    </citation>
    <scope>NUCLEOTIDE SEQUENCE [LARGE SCALE GENOMIC DNA]</scope>
    <source>
        <strain evidence="2 3">MSSRF30</strain>
    </source>
</reference>
<keyword evidence="3" id="KW-1185">Reference proteome</keyword>
<protein>
    <recommendedName>
        <fullName evidence="4">TadG</fullName>
    </recommendedName>
</protein>
<feature type="transmembrane region" description="Helical" evidence="1">
    <location>
        <begin position="12"/>
        <end position="31"/>
    </location>
</feature>
<name>A0ABZ0QJ49_9VIBR</name>
<evidence type="ECO:0000313" key="3">
    <source>
        <dbReference type="Proteomes" id="UP001304071"/>
    </source>
</evidence>
<gene>
    <name evidence="2" type="ORF">R8Z52_18110</name>
</gene>
<dbReference type="InterPro" id="IPR036465">
    <property type="entry name" value="vWFA_dom_sf"/>
</dbReference>
<proteinExistence type="predicted"/>
<organism evidence="2 3">
    <name type="scientific">Vibrio porteresiae DSM 19223</name>
    <dbReference type="NCBI Taxonomy" id="1123496"/>
    <lineage>
        <taxon>Bacteria</taxon>
        <taxon>Pseudomonadati</taxon>
        <taxon>Pseudomonadota</taxon>
        <taxon>Gammaproteobacteria</taxon>
        <taxon>Vibrionales</taxon>
        <taxon>Vibrionaceae</taxon>
        <taxon>Vibrio</taxon>
    </lineage>
</organism>
<dbReference type="SUPFAM" id="SSF53300">
    <property type="entry name" value="vWA-like"/>
    <property type="match status" value="1"/>
</dbReference>
<evidence type="ECO:0000313" key="2">
    <source>
        <dbReference type="EMBL" id="WPC76444.1"/>
    </source>
</evidence>
<accession>A0ABZ0QJ49</accession>
<dbReference type="Proteomes" id="UP001304071">
    <property type="component" value="Chromosome 2"/>
</dbReference>